<comment type="caution">
    <text evidence="2">The sequence shown here is derived from an EMBL/GenBank/DDBJ whole genome shotgun (WGS) entry which is preliminary data.</text>
</comment>
<dbReference type="SMART" id="SM00710">
    <property type="entry name" value="PbH1"/>
    <property type="match status" value="4"/>
</dbReference>
<gene>
    <name evidence="2" type="ORF">LOC71_23945</name>
</gene>
<organism evidence="2 3">
    <name type="scientific">Rhodopirellula halodulae</name>
    <dbReference type="NCBI Taxonomy" id="2894198"/>
    <lineage>
        <taxon>Bacteria</taxon>
        <taxon>Pseudomonadati</taxon>
        <taxon>Planctomycetota</taxon>
        <taxon>Planctomycetia</taxon>
        <taxon>Pirellulales</taxon>
        <taxon>Pirellulaceae</taxon>
        <taxon>Rhodopirellula</taxon>
    </lineage>
</organism>
<dbReference type="EMBL" id="JAJKFW010000064">
    <property type="protein sequence ID" value="MCC9645344.1"/>
    <property type="molecule type" value="Genomic_DNA"/>
</dbReference>
<dbReference type="Proteomes" id="UP001430306">
    <property type="component" value="Unassembled WGS sequence"/>
</dbReference>
<keyword evidence="1" id="KW-0732">Signal</keyword>
<accession>A0ABS8NP23</accession>
<keyword evidence="3" id="KW-1185">Reference proteome</keyword>
<reference evidence="2" key="1">
    <citation type="submission" date="2021-11" db="EMBL/GenBank/DDBJ databases">
        <title>Genome sequence.</title>
        <authorList>
            <person name="Sun Q."/>
        </authorList>
    </citation>
    <scope>NUCLEOTIDE SEQUENCE</scope>
    <source>
        <strain evidence="2">JC740</strain>
    </source>
</reference>
<proteinExistence type="predicted"/>
<dbReference type="SUPFAM" id="SSF51126">
    <property type="entry name" value="Pectin lyase-like"/>
    <property type="match status" value="1"/>
</dbReference>
<evidence type="ECO:0000256" key="1">
    <source>
        <dbReference type="SAM" id="SignalP"/>
    </source>
</evidence>
<dbReference type="InterPro" id="IPR012334">
    <property type="entry name" value="Pectin_lyas_fold"/>
</dbReference>
<dbReference type="RefSeq" id="WP_230276963.1">
    <property type="nucleotide sequence ID" value="NZ_JAJKFW010000064.1"/>
</dbReference>
<dbReference type="InterPro" id="IPR038177">
    <property type="entry name" value="IAT_beta_sf"/>
</dbReference>
<sequence>MSCRLLPAVIAMVLCCTSLLAQSSGLVMTTSGELAYAANDPPYRAYASLTGRADDPSRVHTDLFAPIIATHDDLLFADVRGQFLYGGGAEGNLGLAYRHMFGGSHLAGVYGFYDVKESKNENTFHQATLGVECLSDVWEMRWNGYLPEGGSAQAANATAVISAGNLVVQNNVERAYFGTDAEIGVLLWRLPTWCDTELRGYAGGFHFDTNSPAATSIAGPRLRAEVRSFDLPFLAMDSRLTVGLQYQYDNVRESQTSATFGVRMPFGFDRNRRRKMTRMERRMTDAIVRDVDVVSEVTPVPGGKEMAQHAKYDFEIGSVTVVDARTEDLQTVVANATTDSVIINGTYGEIRLSDPIEVQDGQQLLGGGLPVKGAVTGVEAIFGTPVRLVGTDPARAVILTADHSVISGFDIHGGLHGISSDLPGGLDNLVDVLIFSNNVTGADDSGFRFGELDVDSVIAHNRATGNGGHGFDVELNEGEFVQNNALGNEGNGFDLFDNHGTVSLNRSLRNEGFGFFADDNSGDFNHNESYENELSGFDFLDNNGSIVGNLSADNGLQGYTFAANNDLVEDNWAFDNGSLGFDFDDNNGTIQDNLAFDNGDVGFDFADNYGDFLDNVASGNGLYGFSFNDNFGNFLRNGADSNDDSGFDFVENAIGGTFSDNVANENGSFGYDGINNGTANNNTGSGNGDGGNTFP</sequence>
<name>A0ABS8NP23_9BACT</name>
<dbReference type="InterPro" id="IPR006626">
    <property type="entry name" value="PbH1"/>
</dbReference>
<evidence type="ECO:0000313" key="2">
    <source>
        <dbReference type="EMBL" id="MCC9645344.1"/>
    </source>
</evidence>
<dbReference type="Gene3D" id="2.160.20.10">
    <property type="entry name" value="Single-stranded right-handed beta-helix, Pectin lyase-like"/>
    <property type="match status" value="1"/>
</dbReference>
<feature type="signal peptide" evidence="1">
    <location>
        <begin position="1"/>
        <end position="21"/>
    </location>
</feature>
<dbReference type="Gene3D" id="2.40.160.160">
    <property type="entry name" value="Inverse autotransporter, beta-domain"/>
    <property type="match status" value="1"/>
</dbReference>
<dbReference type="InterPro" id="IPR011050">
    <property type="entry name" value="Pectin_lyase_fold/virulence"/>
</dbReference>
<protein>
    <submittedName>
        <fullName evidence="2">Right-handed parallel beta-helix repeat-containing protein</fullName>
    </submittedName>
</protein>
<feature type="chain" id="PRO_5046033575" evidence="1">
    <location>
        <begin position="22"/>
        <end position="695"/>
    </location>
</feature>
<evidence type="ECO:0000313" key="3">
    <source>
        <dbReference type="Proteomes" id="UP001430306"/>
    </source>
</evidence>